<dbReference type="GeneID" id="80554368"/>
<dbReference type="SUPFAM" id="SSF54001">
    <property type="entry name" value="Cysteine proteinases"/>
    <property type="match status" value="1"/>
</dbReference>
<dbReference type="GO" id="GO:0039694">
    <property type="term" value="P:viral RNA genome replication"/>
    <property type="evidence" value="ECO:0007669"/>
    <property type="project" value="InterPro"/>
</dbReference>
<dbReference type="Pfam" id="PF02338">
    <property type="entry name" value="OTU"/>
    <property type="match status" value="1"/>
</dbReference>
<accession>A0A893CDB2</accession>
<evidence type="ECO:0000256" key="7">
    <source>
        <dbReference type="SAM" id="MobiDB-lite"/>
    </source>
</evidence>
<dbReference type="InterPro" id="IPR007322">
    <property type="entry name" value="RNA_pol_bunyavir"/>
</dbReference>
<organism evidence="10 11">
    <name type="scientific">Sulina virus</name>
    <dbReference type="NCBI Taxonomy" id="2811963"/>
    <lineage>
        <taxon>Viruses</taxon>
        <taxon>Riboviria</taxon>
        <taxon>Orthornavirae</taxon>
        <taxon>Negarnaviricota</taxon>
        <taxon>Polyploviricotina</taxon>
        <taxon>Bunyaviricetes</taxon>
        <taxon>Hareavirales</taxon>
        <taxon>Nairoviridae</taxon>
        <taxon>Orthonairovirus</taxon>
        <taxon>Orthonairovirus sulinaense</taxon>
    </lineage>
</organism>
<evidence type="ECO:0000256" key="3">
    <source>
        <dbReference type="ARBA" id="ARBA00022679"/>
    </source>
</evidence>
<evidence type="ECO:0000256" key="1">
    <source>
        <dbReference type="ARBA" id="ARBA00012494"/>
    </source>
</evidence>
<protein>
    <recommendedName>
        <fullName evidence="2">RNA-directed RNA polymerase L</fullName>
        <ecNumber evidence="1">2.7.7.48</ecNumber>
    </recommendedName>
    <alternativeName>
        <fullName evidence="4">Large structural protein</fullName>
    </alternativeName>
    <alternativeName>
        <fullName evidence="6">Replicase</fullName>
    </alternativeName>
    <alternativeName>
        <fullName evidence="5">Transcriptase</fullName>
    </alternativeName>
</protein>
<feature type="domain" description="RdRp catalytic" evidence="8">
    <location>
        <begin position="2334"/>
        <end position="2543"/>
    </location>
</feature>
<evidence type="ECO:0000256" key="4">
    <source>
        <dbReference type="ARBA" id="ARBA00030285"/>
    </source>
</evidence>
<dbReference type="RefSeq" id="YP_010840759.1">
    <property type="nucleotide sequence ID" value="NC_078999.1"/>
</dbReference>
<dbReference type="EC" id="2.7.7.48" evidence="1"/>
<name>A0A893CDB2_9VIRU</name>
<keyword evidence="3" id="KW-0808">Transferase</keyword>
<dbReference type="Pfam" id="PF04196">
    <property type="entry name" value="Bunya_RdRp"/>
    <property type="match status" value="1"/>
</dbReference>
<dbReference type="PROSITE" id="PS50525">
    <property type="entry name" value="RDRP_SSRNA_NEG_SEG"/>
    <property type="match status" value="1"/>
</dbReference>
<dbReference type="KEGG" id="vg:80554368"/>
<dbReference type="GO" id="GO:0006351">
    <property type="term" value="P:DNA-templated transcription"/>
    <property type="evidence" value="ECO:0007669"/>
    <property type="project" value="InterPro"/>
</dbReference>
<dbReference type="InterPro" id="IPR038765">
    <property type="entry name" value="Papain-like_cys_pep_sf"/>
</dbReference>
<feature type="region of interest" description="Disordered" evidence="7">
    <location>
        <begin position="2712"/>
        <end position="2737"/>
    </location>
</feature>
<dbReference type="EMBL" id="MT263282">
    <property type="protein sequence ID" value="QRR19149.1"/>
    <property type="molecule type" value="Viral_cRNA"/>
</dbReference>
<evidence type="ECO:0000313" key="10">
    <source>
        <dbReference type="EMBL" id="QRR19149.1"/>
    </source>
</evidence>
<feature type="domain" description="OTU" evidence="9">
    <location>
        <begin position="33"/>
        <end position="160"/>
    </location>
</feature>
<evidence type="ECO:0000313" key="11">
    <source>
        <dbReference type="Proteomes" id="UP001156816"/>
    </source>
</evidence>
<dbReference type="Gene3D" id="3.90.70.80">
    <property type="match status" value="1"/>
</dbReference>
<evidence type="ECO:0000256" key="2">
    <source>
        <dbReference type="ARBA" id="ARBA00018602"/>
    </source>
</evidence>
<dbReference type="InterPro" id="IPR003323">
    <property type="entry name" value="OTU_dom"/>
</dbReference>
<dbReference type="Proteomes" id="UP001156816">
    <property type="component" value="Genome"/>
</dbReference>
<proteinExistence type="predicted"/>
<evidence type="ECO:0000259" key="8">
    <source>
        <dbReference type="PROSITE" id="PS50525"/>
    </source>
</evidence>
<dbReference type="GO" id="GO:0003968">
    <property type="term" value="F:RNA-directed RNA polymerase activity"/>
    <property type="evidence" value="ECO:0007669"/>
    <property type="project" value="UniProtKB-EC"/>
</dbReference>
<dbReference type="PROSITE" id="PS50802">
    <property type="entry name" value="OTU"/>
    <property type="match status" value="1"/>
</dbReference>
<keyword evidence="11" id="KW-1185">Reference proteome</keyword>
<evidence type="ECO:0000256" key="5">
    <source>
        <dbReference type="ARBA" id="ARBA00030436"/>
    </source>
</evidence>
<reference evidence="10" key="1">
    <citation type="journal article" name="Infect. Genet. Evol.">
        <title>Discovery and genetic characterization of a novel orthonairovirus in Ixodes ricinus ticks from Danube Delta.</title>
        <authorList>
            <person name="Tomazatos A."/>
            <person name="von Possel R."/>
            <person name="Pekarek N."/>
            <person name="Holm T."/>
            <person name="Rieger T."/>
            <person name="Baum H."/>
            <person name="Bialonski A."/>
            <person name="Maranda I."/>
            <person name="Erdelyi-Molnar I."/>
            <person name="Spinu M."/>
            <person name="Luhken R."/>
            <person name="Jansen S."/>
            <person name="Emmerich P."/>
            <person name="Schmidt-Chanasit J."/>
            <person name="Cadar D."/>
        </authorList>
    </citation>
    <scope>NUCLEOTIDE SEQUENCE</scope>
    <source>
        <strain evidence="10">IxriSL16-01</strain>
    </source>
</reference>
<evidence type="ECO:0000256" key="6">
    <source>
        <dbReference type="ARBA" id="ARBA00031012"/>
    </source>
</evidence>
<evidence type="ECO:0000259" key="9">
    <source>
        <dbReference type="PROSITE" id="PS50802"/>
    </source>
</evidence>
<dbReference type="InterPro" id="IPR007099">
    <property type="entry name" value="RNA-dir_pol_NSvirus"/>
</dbReference>
<sequence length="3940" mass="447805">MYHSVAKSQGITWEHRINNLFVTSIVLPVDETFKVIRTPGDGKCFFYSVSQVLFGTIQGHKRVKEMIKDYALKHWNLLTEAKVFYKDASAYVADLQRDGYWGGSVEAEILSMRNNQPIIIWHAKDGYTITSASMWRGDRGKEEINLIQSYSNHFDAAYPPELKERDPPPKAASEEKEVLDAIGDVLVDEEEESDMETDTAMLEDTFLPSYESERIELLSKPVTPFVPITKRIPSRLEEMLVNEQTLPGKVGRQLNKLYSCNVSVLFINPGEALLIPSHSEVGGKFSISDLGRLWLSPSKKIRRENLNTVIAISDQLMAYVDKGYVLRTFTPKTFISRHAGLVPPDLVRDITLTATVVLLSTFLYKSRMVEKRTFIRSCLKDEGRVSGRKVSRILNKLTPYTLYSDPLSVVRQICLAMFAEECSRLVDLFANLGPISYLSLSSLELDSLTRNKYYQVLEELVKADTEDYDFSSKEIKDIKETVDCCKELRESVEKSAVETAMDRAASILGMTRKELPRRARDNKRELEKLLIGKFFNDRAISKFVSLQGRAYSGTNLSNLLSYTHNLLMSKDKFKLTEEDIGQLELEQRKVRSMLAKEERVPIAIICSMMENRFQNLFRRLPSSCAQECEILYDSIRNAESYASAWRSALRLKGVAYEGMFALKYNCTYIPEDLKPTLSMIVQTYYPDKFIDFLDKTQKRPEIRDYTPDFSICQMIVEHTEGILPAQLSSVQLQAQEADDLGVKLRRTKEKAFPLPEVPIKELRSLDRLKDLLMGGGKQNQPVHLKTENYDESEFEVTSREIIAIEVGYQTDVDGKVFSDTHKWQEAVKLLSKLGIKALVHICADSSNTKLSDWWIDQDDARLLKESISYLFHEMGENSPSDVTDLMVANISTTKVRAQLKSGTIVKTPVTTKDVAAAWNAKMDRIRVRPTGAVLTDDLMDTVKKALVEGVTMDRASSEKVIEEVILKNMDEIISLVESTKNRHEVTRNKITADKLILGWLTEDLKNCRCKACVEIVMKATNEMQSEDEAVKYICQQIQLSEHLECCHAETPALKPRSLFEVRCPDITTVKHITGDGSTDDSNLTELDKAIRLTLPGKTEKERKIKRGLEQLIRLSMHDSGIPCIKLPSGQILINRAAFNQIKAAGSKKPKPRDEEVRDSKVERLSKLLHKDRLTGYSEKACRIMNDLLIKTHLQKDSKCCLKPEWAHSVLSDLKTDRTELDIASKLKETSEKRLQFVINNDKLIPVSNQEIREFLCNKSDSILNRKPNQKVFNLDCIIFKETVLEVLRRLNGTPYFDCMEIIATLTKLLLSFGWFQELVLYSKVCETFLQCCTEFNRSGIKLRRVRHTSINLAIQLPSNKKENMKCCCYNLDFSRNKSTFYMNRRVAVIGAAYPYIVIITFLQCMQHQRCLDELTKQHGNLMADILTSSAHILDLLQVTLCHVNVGAFDIAAEKLKAHCLSVGNFLERSSYDMAISTISGLSVVFGLVLGDTFLLNSQPFNKQIQNMRFSMLAGLSKLVSPHELGKKLSSSSRRIEASISRLYLQLISYCCISEVEQNSDKWRQFDLCPNVFMPSLSIFGMNTSGDRQLVFDIYLVHIYNKEMDNFDEGCIKVLEETAEKHMSWELSLMTDLEKGTKKHIRHARLLLGLPSLPRHELPMEEYCIDDNFSTESSTSAISSTRSFSSGKNIKTLFGRLKSEIKPFVVEDSLEVSRDEMNDFKQVITDVGKGYTYEPNIKRLYHNVKTIIKENPNHTLGSFELIQAFTELARKKFPAESIEKCRKDPRNWCSISEVVETTSIVSEPKHYISIKDAIKTITGCETKKFVKMLRNRLVKLGMEQGRDKVGEPSSFSLLESVDTLTESQKSNIKKGILEPSKLSFYTWRDIINKTLGETLLTNDGNMIYCWLKSMASGIKRGLKPYIKNLRYDREYKLDSLDTLKGILTSEEMLNLQLFLEVVKSVVDTSRGNEEEYYSVPLLYSVWSKFVSKVKFWKEIVEGSLSAAINCLADFKELIIMYTELNEQMKKYDCLSFTREEIALKAQELRFLEQHGNDIVKFTNLIFFLCLACPWCMHYKSFELYLNKILETEPSKQLSNEAYNRLNMLGPVFFIQSSAFRDLCKTSDVSYPSPSEIESLDWLYRYCCALVSSNSEPLTAAVNAMKPDEAINTEQVLTKLRSILSKYNLEKSDLDFKWTISMIANSNFEVAKKLTGRTTGERLPRSVRSKVIYEMIKLVGSSGMAVLQQLAFSTILNHNHEFFAVLAPKAQLGGHRDLLVQESGTKVVHATTEMFSRTLLSTTNDDGLTNSHLKETILNDGLAKMMLSRQNHGKPVNDLGVEGCVQFFKVCCISGDNTKWGPIHCCSLFSGMMQQLLKDYPDWCNMYKLTFLKNLYRRVEIPSAAIGKILTAFKTRMASKYRLESMKENELRRLLNESIDIWKDQPMIQFLVRTYLCKGDMAMTCYNHMGQGIHHATSSILTSVMAEGMELIIREFCKKNFPELVVEVSHAGSSDDYAKTITLSGTVSKSTFERYNEMFWTQMCRLKNLMTGVGRCCQMKDSAKTLCGETMLEFYSEFMLSFRITPAVIKFIHTGLINSSVTSPQSMVQACQVSGQQAMYNSVPLITNICFTVLRQQMFFNHTEFFVREYGPIVQGLPSAFCRLYIPIYSNLTGSSIAVEDSESISQDLKLLKDMFPLLPSTRPLVLSKELEELAGSEDTRSTSWSQDSDKDTSKDSSSGSSSNFRFELRRELTETETEYLKSVHKDVDEASDLLVETRTRALFIGEEDYDEYPCLKKVRSSNLINSNFELQRYLETKPVLRTFGAIRSVICGIIAGYYRSFSSEGTEKTVKANLNRDENRVIEDPMIQLVPEKLRRELERLGLSRLSINELIGSSFSNLTFAEQVARRVVTMNCATEEYSSEIERLKQTLSSRNVIHGLAGGIKELSLPIYTIFLKSYFFKDNVFFDHEDRWNTQHSTNYRDSTGKKLDGKIVTKFTVWLDRILSSTLSVNYKSQELEPSLFNENLKLIEIIRLENGSTDLSVISGELEVFLKEFRSLAMQFSEQNRLKLKIVESRPHSKELDANKVIIVKSSIFNASEQVKIQNNPALIVGCMLSDTVIMDVKPAKVDYGGLMMDKHKVNCFYESVATVCSGISERSKLLESTEEVVDLDDVSTSANTLTMLCRLIQKQNNRLVNFYMIKPMATDTEPTVTDLVSYGTKEGRLLLLPEPNVEVSSFSVKYWKIMQSIACIANLNLTQQEKTDLLSSFLHWKPNKSVAMQECPLHKHEVSMLTEFQGASLLATLSSEALNIKNEKTRSQLEDLIDFIKDPNLLITKKPFIGTTAIFKTWGEGQKNGRFTFSSGNGESTGIFIRGKLHIYLSLESEILLSEVEKHVLGWMNRRRTDIVVKEQHDYFLNLLPTYPMVPRKHTDGYIKGVLISRNNPRLLGFVPARYNSLVVRIKKRILTVKKSTRTGDCSEPRLHWSPNAITIIYDELTESATYHEEVVKLRQTISAIIDPGKPVDVPSVVYQDFKIVIGKIRLDSEALLSSSILLHYYLCHSPEEVRMELSSKSQRMIELLTGESSFRNYRVSQKLLEDSSAVKKDLKATPNLQLNIAGEVEKYLNSIDAKVSDWSEIQQIFDETGCGGIEVHLEQKTLEDRVSWRCLLSKLSNRAPSMLTLRVLVSLVGSETLPNFLSGLLVHPTILNNLLKLGKLSKNELSASSLDDKGLDLFLCCCLYHLQAENKLLQCQTYSLGSILSLVSNKSFPFHETGKIEFNVDDEDELTLTLLIDIPPLRKGANKKEKAMAQGLALTAYNLLFDELNSFPELCKIAARWRLQHHPGRSEIYLEFGKNSAANTTLVKLLVGVGLGSKASVLRLSPLIQFISTLIGRVTPEYIISTNEPRPEPANLLEFATESDLLEISDDEVEDLKPEPTDGLFDLKF</sequence>